<dbReference type="AlphaFoldDB" id="A0A9X8UJM5"/>
<dbReference type="Pfam" id="PF00160">
    <property type="entry name" value="Pro_isomerase"/>
    <property type="match status" value="1"/>
</dbReference>
<reference evidence="6 7" key="1">
    <citation type="submission" date="2019-03" db="EMBL/GenBank/DDBJ databases">
        <title>Genomic Encyclopedia of Type Strains, Phase IV (KMG-IV): sequencing the most valuable type-strain genomes for metagenomic binning, comparative biology and taxonomic classification.</title>
        <authorList>
            <person name="Goeker M."/>
        </authorList>
    </citation>
    <scope>NUCLEOTIDE SEQUENCE [LARGE SCALE GENOMIC DNA]</scope>
    <source>
        <strain evidence="6 7">DSM 100433</strain>
    </source>
</reference>
<evidence type="ECO:0000256" key="2">
    <source>
        <dbReference type="ARBA" id="ARBA00013194"/>
    </source>
</evidence>
<protein>
    <recommendedName>
        <fullName evidence="2">peptidylprolyl isomerase</fullName>
        <ecNumber evidence="2">5.2.1.8</ecNumber>
    </recommendedName>
</protein>
<evidence type="ECO:0000259" key="5">
    <source>
        <dbReference type="PROSITE" id="PS50072"/>
    </source>
</evidence>
<dbReference type="RefSeq" id="WP_159448938.1">
    <property type="nucleotide sequence ID" value="NZ_JADNAH010000135.1"/>
</dbReference>
<dbReference type="EMBL" id="SLUK01000006">
    <property type="protein sequence ID" value="TCL43147.1"/>
    <property type="molecule type" value="Genomic_DNA"/>
</dbReference>
<evidence type="ECO:0000256" key="3">
    <source>
        <dbReference type="ARBA" id="ARBA00023110"/>
    </source>
</evidence>
<proteinExistence type="predicted"/>
<dbReference type="InterPro" id="IPR002130">
    <property type="entry name" value="Cyclophilin-type_PPIase_dom"/>
</dbReference>
<dbReference type="SUPFAM" id="SSF50891">
    <property type="entry name" value="Cyclophilin-like"/>
    <property type="match status" value="1"/>
</dbReference>
<feature type="domain" description="PPIase cyclophilin-type" evidence="5">
    <location>
        <begin position="46"/>
        <end position="231"/>
    </location>
</feature>
<dbReference type="InterPro" id="IPR044666">
    <property type="entry name" value="Cyclophilin_A-like"/>
</dbReference>
<dbReference type="PROSITE" id="PS51257">
    <property type="entry name" value="PROKAR_LIPOPROTEIN"/>
    <property type="match status" value="1"/>
</dbReference>
<keyword evidence="4 6" id="KW-0413">Isomerase</keyword>
<evidence type="ECO:0000313" key="7">
    <source>
        <dbReference type="Proteomes" id="UP000294682"/>
    </source>
</evidence>
<evidence type="ECO:0000256" key="1">
    <source>
        <dbReference type="ARBA" id="ARBA00002388"/>
    </source>
</evidence>
<keyword evidence="7" id="KW-1185">Reference proteome</keyword>
<organism evidence="6 7">
    <name type="scientific">Harryflintia acetispora</name>
    <dbReference type="NCBI Taxonomy" id="1849041"/>
    <lineage>
        <taxon>Bacteria</taxon>
        <taxon>Bacillati</taxon>
        <taxon>Bacillota</taxon>
        <taxon>Clostridia</taxon>
        <taxon>Eubacteriales</taxon>
        <taxon>Oscillospiraceae</taxon>
        <taxon>Harryflintia</taxon>
    </lineage>
</organism>
<comment type="function">
    <text evidence="1">PPIases accelerate the folding of proteins. It catalyzes the cis-trans isomerization of proline imidic peptide bonds in oligopeptides.</text>
</comment>
<accession>A0A9X8UJM5</accession>
<dbReference type="Gene3D" id="2.40.100.10">
    <property type="entry name" value="Cyclophilin-like"/>
    <property type="match status" value="1"/>
</dbReference>
<keyword evidence="3" id="KW-0697">Rotamase</keyword>
<evidence type="ECO:0000256" key="4">
    <source>
        <dbReference type="ARBA" id="ARBA00023235"/>
    </source>
</evidence>
<sequence>MRAVSLLTACSVMLSLSGCMTQDELLPFDGSRVTLLQLAPLIEGEDIAVISTDFGEIRMRFFPSEAPNAVNNFVTLAREGFFNDRAVIGPRGLLASSLPVLISGSSDDSGKKGVSRVGGKPFKQEISANLWQITGAVSVLDDTDKGDSRFFIAGSRPVPEWQLDEIEAACYPQNVIEAYRTYGGLPEYSLEYSVFAQVVQGQEVVDGMIESLQTGGKGLTINTVEIISYDPDGDTADP</sequence>
<gene>
    <name evidence="6" type="ORF">EDD78_1064</name>
</gene>
<dbReference type="InterPro" id="IPR029000">
    <property type="entry name" value="Cyclophilin-like_dom_sf"/>
</dbReference>
<evidence type="ECO:0000313" key="6">
    <source>
        <dbReference type="EMBL" id="TCL43147.1"/>
    </source>
</evidence>
<name>A0A9X8UJM5_9FIRM</name>
<dbReference type="Proteomes" id="UP000294682">
    <property type="component" value="Unassembled WGS sequence"/>
</dbReference>
<dbReference type="PANTHER" id="PTHR45625">
    <property type="entry name" value="PEPTIDYL-PROLYL CIS-TRANS ISOMERASE-RELATED"/>
    <property type="match status" value="1"/>
</dbReference>
<comment type="caution">
    <text evidence="6">The sequence shown here is derived from an EMBL/GenBank/DDBJ whole genome shotgun (WGS) entry which is preliminary data.</text>
</comment>
<dbReference type="PROSITE" id="PS50072">
    <property type="entry name" value="CSA_PPIASE_2"/>
    <property type="match status" value="1"/>
</dbReference>
<dbReference type="PANTHER" id="PTHR45625:SF4">
    <property type="entry name" value="PEPTIDYLPROLYL ISOMERASE DOMAIN AND WD REPEAT-CONTAINING PROTEIN 1"/>
    <property type="match status" value="1"/>
</dbReference>
<dbReference type="EC" id="5.2.1.8" evidence="2"/>
<dbReference type="GO" id="GO:0003755">
    <property type="term" value="F:peptidyl-prolyl cis-trans isomerase activity"/>
    <property type="evidence" value="ECO:0007669"/>
    <property type="project" value="UniProtKB-KW"/>
</dbReference>